<proteinExistence type="evidence at transcript level"/>
<reference evidence="6" key="4">
    <citation type="submission" date="2015-04" db="UniProtKB">
        <authorList>
            <consortium name="EnsemblPlants"/>
        </authorList>
    </citation>
    <scope>IDENTIFICATION</scope>
    <source>
        <strain evidence="6">cv. Jemalong A17</strain>
    </source>
</reference>
<dbReference type="EMBL" id="CM001219">
    <property type="protein sequence ID" value="AES68835.1"/>
    <property type="molecule type" value="Genomic_DNA"/>
</dbReference>
<reference evidence="5" key="6">
    <citation type="journal article" date="2018" name="Nat. Plants">
        <title>Whole-genome landscape of Medicago truncatula symbiotic genes.</title>
        <authorList>
            <person name="Pecrix Y."/>
            <person name="Gamas P."/>
            <person name="Carrere S."/>
        </authorList>
    </citation>
    <scope>NUCLEOTIDE SEQUENCE</scope>
    <source>
        <tissue evidence="5">Leaves</tissue>
    </source>
</reference>
<evidence type="ECO:0000313" key="3">
    <source>
        <dbReference type="EMBL" id="AES68835.1"/>
    </source>
</evidence>
<reference evidence="3 7" key="3">
    <citation type="journal article" date="2014" name="BMC Genomics">
        <title>An improved genome release (version Mt4.0) for the model legume Medicago truncatula.</title>
        <authorList>
            <person name="Tang H."/>
            <person name="Krishnakumar V."/>
            <person name="Bidwell S."/>
            <person name="Rosen B."/>
            <person name="Chan A."/>
            <person name="Zhou S."/>
            <person name="Gentzbittel L."/>
            <person name="Childs K.L."/>
            <person name="Yandell M."/>
            <person name="Gundlach H."/>
            <person name="Mayer K.F."/>
            <person name="Schwartz D.C."/>
            <person name="Town C.D."/>
        </authorList>
    </citation>
    <scope>GENOME REANNOTATION</scope>
    <source>
        <strain evidence="6 7">cv. Jemalong A17</strain>
    </source>
</reference>
<dbReference type="PaxDb" id="3880-AES68835"/>
<dbReference type="Proteomes" id="UP000002051">
    <property type="component" value="Chromosome 3"/>
</dbReference>
<keyword evidence="7" id="KW-1185">Reference proteome</keyword>
<gene>
    <name evidence="3" type="ordered locus">MTR_3g015870</name>
    <name evidence="5" type="ORF">MtrunA17_Chr3g0083091</name>
</gene>
<evidence type="ECO:0000313" key="5">
    <source>
        <dbReference type="EMBL" id="RHN65728.1"/>
    </source>
</evidence>
<dbReference type="GO" id="GO:0046872">
    <property type="term" value="F:metal ion binding"/>
    <property type="evidence" value="ECO:0007669"/>
    <property type="project" value="InterPro"/>
</dbReference>
<dbReference type="InterPro" id="IPR009810">
    <property type="entry name" value="Nodulin_late_dom"/>
</dbReference>
<reference evidence="4" key="2">
    <citation type="submission" date="2012-05" db="EMBL/GenBank/DDBJ databases">
        <authorList>
            <person name="Krishnakumar V."/>
            <person name="Cheung F."/>
            <person name="Xiao Y."/>
            <person name="Chan A."/>
            <person name="Moskal W.A."/>
            <person name="Town C.D."/>
        </authorList>
    </citation>
    <scope>NUCLEOTIDE SEQUENCE</scope>
</reference>
<evidence type="ECO:0000256" key="1">
    <source>
        <dbReference type="SAM" id="SignalP"/>
    </source>
</evidence>
<dbReference type="Proteomes" id="UP000265566">
    <property type="component" value="Chromosome 3"/>
</dbReference>
<sequence length="58" mass="6587">MAHKLVYTIILFIFLFLVANNVEGDIVCITDNDCPPNTLVQGYRCIDGKCESVFLSYR</sequence>
<accession>G7IW01</accession>
<evidence type="ECO:0000313" key="8">
    <source>
        <dbReference type="Proteomes" id="UP000265566"/>
    </source>
</evidence>
<organism evidence="3 7">
    <name type="scientific">Medicago truncatula</name>
    <name type="common">Barrel medic</name>
    <name type="synonym">Medicago tribuloides</name>
    <dbReference type="NCBI Taxonomy" id="3880"/>
    <lineage>
        <taxon>Eukaryota</taxon>
        <taxon>Viridiplantae</taxon>
        <taxon>Streptophyta</taxon>
        <taxon>Embryophyta</taxon>
        <taxon>Tracheophyta</taxon>
        <taxon>Spermatophyta</taxon>
        <taxon>Magnoliopsida</taxon>
        <taxon>eudicotyledons</taxon>
        <taxon>Gunneridae</taxon>
        <taxon>Pentapetalae</taxon>
        <taxon>rosids</taxon>
        <taxon>fabids</taxon>
        <taxon>Fabales</taxon>
        <taxon>Fabaceae</taxon>
        <taxon>Papilionoideae</taxon>
        <taxon>50 kb inversion clade</taxon>
        <taxon>NPAAA clade</taxon>
        <taxon>Hologalegina</taxon>
        <taxon>IRL clade</taxon>
        <taxon>Trifolieae</taxon>
        <taxon>Medicago</taxon>
    </lineage>
</organism>
<reference evidence="3 7" key="1">
    <citation type="journal article" date="2011" name="Nature">
        <title>The Medicago genome provides insight into the evolution of rhizobial symbioses.</title>
        <authorList>
            <person name="Young N.D."/>
            <person name="Debelle F."/>
            <person name="Oldroyd G.E."/>
            <person name="Geurts R."/>
            <person name="Cannon S.B."/>
            <person name="Udvardi M.K."/>
            <person name="Benedito V.A."/>
            <person name="Mayer K.F."/>
            <person name="Gouzy J."/>
            <person name="Schoof H."/>
            <person name="Van de Peer Y."/>
            <person name="Proost S."/>
            <person name="Cook D.R."/>
            <person name="Meyers B.C."/>
            <person name="Spannagl M."/>
            <person name="Cheung F."/>
            <person name="De Mita S."/>
            <person name="Krishnakumar V."/>
            <person name="Gundlach H."/>
            <person name="Zhou S."/>
            <person name="Mudge J."/>
            <person name="Bharti A.K."/>
            <person name="Murray J.D."/>
            <person name="Naoumkina M.A."/>
            <person name="Rosen B."/>
            <person name="Silverstein K.A."/>
            <person name="Tang H."/>
            <person name="Rombauts S."/>
            <person name="Zhao P.X."/>
            <person name="Zhou P."/>
            <person name="Barbe V."/>
            <person name="Bardou P."/>
            <person name="Bechner M."/>
            <person name="Bellec A."/>
            <person name="Berger A."/>
            <person name="Berges H."/>
            <person name="Bidwell S."/>
            <person name="Bisseling T."/>
            <person name="Choisne N."/>
            <person name="Couloux A."/>
            <person name="Denny R."/>
            <person name="Deshpande S."/>
            <person name="Dai X."/>
            <person name="Doyle J.J."/>
            <person name="Dudez A.M."/>
            <person name="Farmer A.D."/>
            <person name="Fouteau S."/>
            <person name="Franken C."/>
            <person name="Gibelin C."/>
            <person name="Gish J."/>
            <person name="Goldstein S."/>
            <person name="Gonzalez A.J."/>
            <person name="Green P.J."/>
            <person name="Hallab A."/>
            <person name="Hartog M."/>
            <person name="Hua A."/>
            <person name="Humphray S.J."/>
            <person name="Jeong D.H."/>
            <person name="Jing Y."/>
            <person name="Jocker A."/>
            <person name="Kenton S.M."/>
            <person name="Kim D.J."/>
            <person name="Klee K."/>
            <person name="Lai H."/>
            <person name="Lang C."/>
            <person name="Lin S."/>
            <person name="Macmil S.L."/>
            <person name="Magdelenat G."/>
            <person name="Matthews L."/>
            <person name="McCorrison J."/>
            <person name="Monaghan E.L."/>
            <person name="Mun J.H."/>
            <person name="Najar F.Z."/>
            <person name="Nicholson C."/>
            <person name="Noirot C."/>
            <person name="O'Bleness M."/>
            <person name="Paule C.R."/>
            <person name="Poulain J."/>
            <person name="Prion F."/>
            <person name="Qin B."/>
            <person name="Qu C."/>
            <person name="Retzel E.F."/>
            <person name="Riddle C."/>
            <person name="Sallet E."/>
            <person name="Samain S."/>
            <person name="Samson N."/>
            <person name="Sanders I."/>
            <person name="Saurat O."/>
            <person name="Scarpelli C."/>
            <person name="Schiex T."/>
            <person name="Segurens B."/>
            <person name="Severin A.J."/>
            <person name="Sherrier D.J."/>
            <person name="Shi R."/>
            <person name="Sims S."/>
            <person name="Singer S.R."/>
            <person name="Sinharoy S."/>
            <person name="Sterck L."/>
            <person name="Viollet A."/>
            <person name="Wang B.B."/>
            <person name="Wang K."/>
            <person name="Wang M."/>
            <person name="Wang X."/>
            <person name="Warfsmann J."/>
            <person name="Weissenbach J."/>
            <person name="White D.D."/>
            <person name="White J.D."/>
            <person name="Wiley G.B."/>
            <person name="Wincker P."/>
            <person name="Xing Y."/>
            <person name="Yang L."/>
            <person name="Yao Z."/>
            <person name="Ying F."/>
            <person name="Zhai J."/>
            <person name="Zhou L."/>
            <person name="Zuber A."/>
            <person name="Denarie J."/>
            <person name="Dixon R.A."/>
            <person name="May G.D."/>
            <person name="Schwartz D.C."/>
            <person name="Rogers J."/>
            <person name="Quetier F."/>
            <person name="Town C.D."/>
            <person name="Roe B.A."/>
        </authorList>
    </citation>
    <scope>NUCLEOTIDE SEQUENCE [LARGE SCALE GENOMIC DNA]</scope>
    <source>
        <strain evidence="3">A17</strain>
        <strain evidence="6 7">cv. Jemalong A17</strain>
    </source>
</reference>
<evidence type="ECO:0000313" key="6">
    <source>
        <dbReference type="EnsemblPlants" id="AES68835"/>
    </source>
</evidence>
<feature type="domain" description="Late nodulin" evidence="2">
    <location>
        <begin position="3"/>
        <end position="51"/>
    </location>
</feature>
<feature type="chain" id="PRO_5014572490" evidence="1">
    <location>
        <begin position="25"/>
        <end position="58"/>
    </location>
</feature>
<name>G7IW01_MEDTR</name>
<reference evidence="8" key="5">
    <citation type="journal article" date="2018" name="Nat. Plants">
        <title>Whole-genome landscape of Medicago truncatula symbiotic genes.</title>
        <authorList>
            <person name="Pecrix Y."/>
            <person name="Staton S.E."/>
            <person name="Sallet E."/>
            <person name="Lelandais-Briere C."/>
            <person name="Moreau S."/>
            <person name="Carrere S."/>
            <person name="Blein T."/>
            <person name="Jardinaud M.F."/>
            <person name="Latrasse D."/>
            <person name="Zouine M."/>
            <person name="Zahm M."/>
            <person name="Kreplak J."/>
            <person name="Mayjonade B."/>
            <person name="Satge C."/>
            <person name="Perez M."/>
            <person name="Cauet S."/>
            <person name="Marande W."/>
            <person name="Chantry-Darmon C."/>
            <person name="Lopez-Roques C."/>
            <person name="Bouchez O."/>
            <person name="Berard A."/>
            <person name="Debelle F."/>
            <person name="Munos S."/>
            <person name="Bendahmane A."/>
            <person name="Berges H."/>
            <person name="Niebel A."/>
            <person name="Buitink J."/>
            <person name="Frugier F."/>
            <person name="Benhamed M."/>
            <person name="Crespi M."/>
            <person name="Gouzy J."/>
            <person name="Gamas P."/>
        </authorList>
    </citation>
    <scope>NUCLEOTIDE SEQUENCE [LARGE SCALE GENOMIC DNA]</scope>
    <source>
        <strain evidence="8">cv. Jemalong A17</strain>
    </source>
</reference>
<dbReference type="Pfam" id="PF07127">
    <property type="entry name" value="Nodulin_late"/>
    <property type="match status" value="1"/>
</dbReference>
<protein>
    <submittedName>
        <fullName evidence="3">Nodule Cysteine-Rich (NCR) secreted peptide</fullName>
    </submittedName>
    <submittedName>
        <fullName evidence="5">Putative Late nodulin</fullName>
    </submittedName>
</protein>
<feature type="signal peptide" evidence="1">
    <location>
        <begin position="1"/>
        <end position="24"/>
    </location>
</feature>
<dbReference type="EMBL" id="BT141015">
    <property type="protein sequence ID" value="AFK40809.1"/>
    <property type="molecule type" value="mRNA"/>
</dbReference>
<dbReference type="HOGENOM" id="CLU_181053_1_2_1"/>
<evidence type="ECO:0000259" key="2">
    <source>
        <dbReference type="Pfam" id="PF07127"/>
    </source>
</evidence>
<dbReference type="Gramene" id="rna13606">
    <property type="protein sequence ID" value="RHN65728.1"/>
    <property type="gene ID" value="gene13606"/>
</dbReference>
<dbReference type="EMBL" id="PSQE01000003">
    <property type="protein sequence ID" value="RHN65728.1"/>
    <property type="molecule type" value="Genomic_DNA"/>
</dbReference>
<dbReference type="AlphaFoldDB" id="G7IW01"/>
<dbReference type="EnsemblPlants" id="AES68835">
    <property type="protein sequence ID" value="AES68835"/>
    <property type="gene ID" value="MTR_3g015870"/>
</dbReference>
<evidence type="ECO:0000313" key="7">
    <source>
        <dbReference type="Proteomes" id="UP000002051"/>
    </source>
</evidence>
<evidence type="ECO:0000313" key="4">
    <source>
        <dbReference type="EMBL" id="AFK40809.1"/>
    </source>
</evidence>
<keyword evidence="1" id="KW-0732">Signal</keyword>